<dbReference type="AlphaFoldDB" id="A0A4R5ASZ3"/>
<dbReference type="InterPro" id="IPR007278">
    <property type="entry name" value="DUF397"/>
</dbReference>
<evidence type="ECO:0000313" key="3">
    <source>
        <dbReference type="EMBL" id="TDD75090.1"/>
    </source>
</evidence>
<name>A0A4R5ASZ3_9ACTN</name>
<keyword evidence="4" id="KW-1185">Reference proteome</keyword>
<evidence type="ECO:0000256" key="1">
    <source>
        <dbReference type="SAM" id="MobiDB-lite"/>
    </source>
</evidence>
<proteinExistence type="predicted"/>
<dbReference type="Proteomes" id="UP000295578">
    <property type="component" value="Unassembled WGS sequence"/>
</dbReference>
<comment type="caution">
    <text evidence="3">The sequence shown here is derived from an EMBL/GenBank/DDBJ whole genome shotgun (WGS) entry which is preliminary data.</text>
</comment>
<feature type="domain" description="DUF397" evidence="2">
    <location>
        <begin position="7"/>
        <end position="60"/>
    </location>
</feature>
<evidence type="ECO:0000313" key="4">
    <source>
        <dbReference type="Proteomes" id="UP000295578"/>
    </source>
</evidence>
<protein>
    <submittedName>
        <fullName evidence="3">DUF397 domain-containing protein</fullName>
    </submittedName>
</protein>
<dbReference type="EMBL" id="SMKY01000159">
    <property type="protein sequence ID" value="TDD75090.1"/>
    <property type="molecule type" value="Genomic_DNA"/>
</dbReference>
<evidence type="ECO:0000259" key="2">
    <source>
        <dbReference type="Pfam" id="PF04149"/>
    </source>
</evidence>
<reference evidence="3 4" key="1">
    <citation type="submission" date="2019-03" db="EMBL/GenBank/DDBJ databases">
        <title>Draft genome sequences of novel Actinobacteria.</title>
        <authorList>
            <person name="Sahin N."/>
            <person name="Ay H."/>
            <person name="Saygin H."/>
        </authorList>
    </citation>
    <scope>NUCLEOTIDE SEQUENCE [LARGE SCALE GENOMIC DNA]</scope>
    <source>
        <strain evidence="3 4">DSM 45941</strain>
    </source>
</reference>
<dbReference type="RefSeq" id="WP_132200623.1">
    <property type="nucleotide sequence ID" value="NZ_SMKY01000159.1"/>
</dbReference>
<dbReference type="Pfam" id="PF04149">
    <property type="entry name" value="DUF397"/>
    <property type="match status" value="1"/>
</dbReference>
<gene>
    <name evidence="3" type="ORF">E1293_28770</name>
</gene>
<feature type="region of interest" description="Disordered" evidence="1">
    <location>
        <begin position="1"/>
        <end position="20"/>
    </location>
</feature>
<organism evidence="3 4">
    <name type="scientific">Actinomadura darangshiensis</name>
    <dbReference type="NCBI Taxonomy" id="705336"/>
    <lineage>
        <taxon>Bacteria</taxon>
        <taxon>Bacillati</taxon>
        <taxon>Actinomycetota</taxon>
        <taxon>Actinomycetes</taxon>
        <taxon>Streptosporangiales</taxon>
        <taxon>Thermomonosporaceae</taxon>
        <taxon>Actinomadura</taxon>
    </lineage>
</organism>
<dbReference type="OrthoDB" id="5193787at2"/>
<accession>A0A4R5ASZ3</accession>
<sequence length="64" mass="7280">MNTYYSGWRKSTHSAPDGHCIEAGRTSDGTVSVRDTQFHGNSPVLEFTKEEWRTLLDSIRTDPH</sequence>